<name>A0A418W2D8_9PROT</name>
<dbReference type="Proteomes" id="UP000283458">
    <property type="component" value="Unassembled WGS sequence"/>
</dbReference>
<dbReference type="InterPro" id="IPR029069">
    <property type="entry name" value="HotDog_dom_sf"/>
</dbReference>
<dbReference type="CDD" id="cd00586">
    <property type="entry name" value="4HBT"/>
    <property type="match status" value="1"/>
</dbReference>
<dbReference type="Pfam" id="PF13279">
    <property type="entry name" value="4HBT_2"/>
    <property type="match status" value="1"/>
</dbReference>
<dbReference type="PANTHER" id="PTHR12475:SF4">
    <property type="entry name" value="PROTEIN THEM6"/>
    <property type="match status" value="1"/>
</dbReference>
<organism evidence="1 2">
    <name type="scientific">Azospirillum cavernae</name>
    <dbReference type="NCBI Taxonomy" id="2320860"/>
    <lineage>
        <taxon>Bacteria</taxon>
        <taxon>Pseudomonadati</taxon>
        <taxon>Pseudomonadota</taxon>
        <taxon>Alphaproteobacteria</taxon>
        <taxon>Rhodospirillales</taxon>
        <taxon>Azospirillaceae</taxon>
        <taxon>Azospirillum</taxon>
    </lineage>
</organism>
<keyword evidence="2" id="KW-1185">Reference proteome</keyword>
<dbReference type="OrthoDB" id="3727779at2"/>
<dbReference type="InterPro" id="IPR051490">
    <property type="entry name" value="THEM6_lcsJ_thioesterase"/>
</dbReference>
<dbReference type="SUPFAM" id="SSF54637">
    <property type="entry name" value="Thioesterase/thiol ester dehydrase-isomerase"/>
    <property type="match status" value="1"/>
</dbReference>
<sequence>MNLIFRLFGVILCALTAVWRGRGIGFLENSVLRFRVWPTDLDLNMHMTNARYFSLMDLGRTDLMIRVGLGNAILKNRWQPVLGAANIRFRRSLKPFQPFTLVSRVLCWDEKYIFMEHRLETASGTAALAVVQGAFVTRGAVVPPLEVLAALGVDCPSPPMPDAVAAWRGQPLSAAAV</sequence>
<evidence type="ECO:0000313" key="1">
    <source>
        <dbReference type="EMBL" id="RJF84139.1"/>
    </source>
</evidence>
<reference evidence="1 2" key="1">
    <citation type="submission" date="2018-09" db="EMBL/GenBank/DDBJ databases">
        <authorList>
            <person name="Zhu H."/>
        </authorList>
    </citation>
    <scope>NUCLEOTIDE SEQUENCE [LARGE SCALE GENOMIC DNA]</scope>
    <source>
        <strain evidence="1 2">K2W22B-5</strain>
    </source>
</reference>
<dbReference type="RefSeq" id="WP_119829780.1">
    <property type="nucleotide sequence ID" value="NZ_QYUL01000001.1"/>
</dbReference>
<gene>
    <name evidence="1" type="ORF">D3877_05925</name>
</gene>
<dbReference type="AlphaFoldDB" id="A0A418W2D8"/>
<dbReference type="Gene3D" id="3.10.129.10">
    <property type="entry name" value="Hotdog Thioesterase"/>
    <property type="match status" value="1"/>
</dbReference>
<evidence type="ECO:0000313" key="2">
    <source>
        <dbReference type="Proteomes" id="UP000283458"/>
    </source>
</evidence>
<protein>
    <submittedName>
        <fullName evidence="1">Thioesterase</fullName>
    </submittedName>
</protein>
<dbReference type="PANTHER" id="PTHR12475">
    <property type="match status" value="1"/>
</dbReference>
<proteinExistence type="predicted"/>
<dbReference type="EMBL" id="QYUL01000001">
    <property type="protein sequence ID" value="RJF84139.1"/>
    <property type="molecule type" value="Genomic_DNA"/>
</dbReference>
<comment type="caution">
    <text evidence="1">The sequence shown here is derived from an EMBL/GenBank/DDBJ whole genome shotgun (WGS) entry which is preliminary data.</text>
</comment>
<accession>A0A418W2D8</accession>